<comment type="similarity">
    <text evidence="1">Belongs to the AB hydrolase superfamily. AB hydrolase 2 family.</text>
</comment>
<protein>
    <recommendedName>
        <fullName evidence="2">palmitoyl-protein hydrolase</fullName>
        <ecNumber evidence="2">3.1.2.22</ecNumber>
    </recommendedName>
</protein>
<sequence>MGSKSFFKILTIPAAKQCQGSVIMLHGSGGTGPIARWGIKFALDEELVFPHLRIHYLTAPLRPYTLNGGFNQNVWFDRIDLREDCPEHYESISEMAGKLSQFISKEIEEGIPPNKIILGGFSMGGAMSLHLGYTFHPELAGIFCMSSFLYKKSKVYESLSKSSKQLPPLFMAHGDADDLVSFSWGRATFDKLTELGVKGVFHSLPHVEHEHSKEEILSLKQWIMDLVPPNAN</sequence>
<accession>A0A5N5SLX0</accession>
<evidence type="ECO:0000259" key="4">
    <source>
        <dbReference type="Pfam" id="PF02230"/>
    </source>
</evidence>
<dbReference type="EC" id="3.1.2.22" evidence="2"/>
<dbReference type="PANTHER" id="PTHR10655:SF17">
    <property type="entry name" value="LYSOPHOSPHOLIPASE-LIKE PROTEIN 1"/>
    <property type="match status" value="1"/>
</dbReference>
<feature type="domain" description="Phospholipase/carboxylesterase/thioesterase" evidence="4">
    <location>
        <begin position="13"/>
        <end position="223"/>
    </location>
</feature>
<proteinExistence type="inferred from homology"/>
<comment type="caution">
    <text evidence="5">The sequence shown here is derived from an EMBL/GenBank/DDBJ whole genome shotgun (WGS) entry which is preliminary data.</text>
</comment>
<reference evidence="5 6" key="1">
    <citation type="journal article" date="2019" name="PLoS Biol.">
        <title>Sex chromosomes control vertical transmission of feminizing Wolbachia symbionts in an isopod.</title>
        <authorList>
            <person name="Becking T."/>
            <person name="Chebbi M.A."/>
            <person name="Giraud I."/>
            <person name="Moumen B."/>
            <person name="Laverre T."/>
            <person name="Caubet Y."/>
            <person name="Peccoud J."/>
            <person name="Gilbert C."/>
            <person name="Cordaux R."/>
        </authorList>
    </citation>
    <scope>NUCLEOTIDE SEQUENCE [LARGE SCALE GENOMIC DNA]</scope>
    <source>
        <strain evidence="5">ANa2</strain>
        <tissue evidence="5">Whole body excluding digestive tract and cuticle</tissue>
    </source>
</reference>
<name>A0A5N5SLX0_9CRUS</name>
<dbReference type="GO" id="GO:0052689">
    <property type="term" value="F:carboxylic ester hydrolase activity"/>
    <property type="evidence" value="ECO:0007669"/>
    <property type="project" value="TreeGrafter"/>
</dbReference>
<gene>
    <name evidence="5" type="primary">Lyplal1</name>
    <name evidence="5" type="ORF">Anas_05764</name>
</gene>
<dbReference type="Pfam" id="PF02230">
    <property type="entry name" value="Abhydrolase_2"/>
    <property type="match status" value="1"/>
</dbReference>
<dbReference type="InterPro" id="IPR003140">
    <property type="entry name" value="PLipase/COase/thioEstase"/>
</dbReference>
<keyword evidence="3" id="KW-0378">Hydrolase</keyword>
<dbReference type="GO" id="GO:0005737">
    <property type="term" value="C:cytoplasm"/>
    <property type="evidence" value="ECO:0007669"/>
    <property type="project" value="TreeGrafter"/>
</dbReference>
<dbReference type="AlphaFoldDB" id="A0A5N5SLX0"/>
<dbReference type="PANTHER" id="PTHR10655">
    <property type="entry name" value="LYSOPHOSPHOLIPASE-RELATED"/>
    <property type="match status" value="1"/>
</dbReference>
<dbReference type="EMBL" id="SEYY01023658">
    <property type="protein sequence ID" value="KAB7494708.1"/>
    <property type="molecule type" value="Genomic_DNA"/>
</dbReference>
<evidence type="ECO:0000256" key="2">
    <source>
        <dbReference type="ARBA" id="ARBA00012423"/>
    </source>
</evidence>
<dbReference type="SUPFAM" id="SSF53474">
    <property type="entry name" value="alpha/beta-Hydrolases"/>
    <property type="match status" value="1"/>
</dbReference>
<evidence type="ECO:0000256" key="1">
    <source>
        <dbReference type="ARBA" id="ARBA00006499"/>
    </source>
</evidence>
<dbReference type="GO" id="GO:0008474">
    <property type="term" value="F:palmitoyl-(protein) hydrolase activity"/>
    <property type="evidence" value="ECO:0007669"/>
    <property type="project" value="UniProtKB-EC"/>
</dbReference>
<evidence type="ECO:0000256" key="3">
    <source>
        <dbReference type="ARBA" id="ARBA00022801"/>
    </source>
</evidence>
<evidence type="ECO:0000313" key="6">
    <source>
        <dbReference type="Proteomes" id="UP000326759"/>
    </source>
</evidence>
<dbReference type="InterPro" id="IPR050565">
    <property type="entry name" value="LYPA1-2/EST-like"/>
</dbReference>
<dbReference type="OrthoDB" id="2418081at2759"/>
<organism evidence="5 6">
    <name type="scientific">Armadillidium nasatum</name>
    <dbReference type="NCBI Taxonomy" id="96803"/>
    <lineage>
        <taxon>Eukaryota</taxon>
        <taxon>Metazoa</taxon>
        <taxon>Ecdysozoa</taxon>
        <taxon>Arthropoda</taxon>
        <taxon>Crustacea</taxon>
        <taxon>Multicrustacea</taxon>
        <taxon>Malacostraca</taxon>
        <taxon>Eumalacostraca</taxon>
        <taxon>Peracarida</taxon>
        <taxon>Isopoda</taxon>
        <taxon>Oniscidea</taxon>
        <taxon>Crinocheta</taxon>
        <taxon>Armadillidiidae</taxon>
        <taxon>Armadillidium</taxon>
    </lineage>
</organism>
<dbReference type="Gene3D" id="3.40.50.1820">
    <property type="entry name" value="alpha/beta hydrolase"/>
    <property type="match status" value="1"/>
</dbReference>
<keyword evidence="6" id="KW-1185">Reference proteome</keyword>
<dbReference type="InterPro" id="IPR029058">
    <property type="entry name" value="AB_hydrolase_fold"/>
</dbReference>
<dbReference type="Proteomes" id="UP000326759">
    <property type="component" value="Unassembled WGS sequence"/>
</dbReference>
<evidence type="ECO:0000313" key="5">
    <source>
        <dbReference type="EMBL" id="KAB7494708.1"/>
    </source>
</evidence>